<keyword evidence="2" id="KW-0472">Membrane</keyword>
<evidence type="ECO:0000256" key="2">
    <source>
        <dbReference type="SAM" id="Phobius"/>
    </source>
</evidence>
<feature type="region of interest" description="Disordered" evidence="1">
    <location>
        <begin position="80"/>
        <end position="123"/>
    </location>
</feature>
<dbReference type="WBParaSite" id="NBR_0001346201-mRNA-1">
    <property type="protein sequence ID" value="NBR_0001346201-mRNA-1"/>
    <property type="gene ID" value="NBR_0001346201"/>
</dbReference>
<dbReference type="AlphaFoldDB" id="A0A0N4YAN3"/>
<evidence type="ECO:0000313" key="4">
    <source>
        <dbReference type="Proteomes" id="UP000271162"/>
    </source>
</evidence>
<reference evidence="3 4" key="2">
    <citation type="submission" date="2018-11" db="EMBL/GenBank/DDBJ databases">
        <authorList>
            <consortium name="Pathogen Informatics"/>
        </authorList>
    </citation>
    <scope>NUCLEOTIDE SEQUENCE [LARGE SCALE GENOMIC DNA]</scope>
</reference>
<proteinExistence type="predicted"/>
<evidence type="ECO:0000256" key="1">
    <source>
        <dbReference type="SAM" id="MobiDB-lite"/>
    </source>
</evidence>
<evidence type="ECO:0000313" key="3">
    <source>
        <dbReference type="EMBL" id="VDL77052.1"/>
    </source>
</evidence>
<feature type="transmembrane region" description="Helical" evidence="2">
    <location>
        <begin position="31"/>
        <end position="49"/>
    </location>
</feature>
<accession>A0A0N4YAN3</accession>
<organism evidence="5">
    <name type="scientific">Nippostrongylus brasiliensis</name>
    <name type="common">Rat hookworm</name>
    <dbReference type="NCBI Taxonomy" id="27835"/>
    <lineage>
        <taxon>Eukaryota</taxon>
        <taxon>Metazoa</taxon>
        <taxon>Ecdysozoa</taxon>
        <taxon>Nematoda</taxon>
        <taxon>Chromadorea</taxon>
        <taxon>Rhabditida</taxon>
        <taxon>Rhabditina</taxon>
        <taxon>Rhabditomorpha</taxon>
        <taxon>Strongyloidea</taxon>
        <taxon>Heligmosomidae</taxon>
        <taxon>Nippostrongylus</taxon>
    </lineage>
</organism>
<keyword evidence="2" id="KW-1133">Transmembrane helix</keyword>
<evidence type="ECO:0000313" key="5">
    <source>
        <dbReference type="WBParaSite" id="NBR_0001346201-mRNA-1"/>
    </source>
</evidence>
<feature type="compositionally biased region" description="Acidic residues" evidence="1">
    <location>
        <begin position="111"/>
        <end position="122"/>
    </location>
</feature>
<keyword evidence="2" id="KW-0812">Transmembrane</keyword>
<protein>
    <submittedName>
        <fullName evidence="3 5">Uncharacterized protein</fullName>
    </submittedName>
</protein>
<sequence length="155" mass="18599">MMQSLVDLIWGTIAPSASISSHTTKLVKMRSVPLFLVVILAAQVLGFRYRSPARFRSYLRRNDYNRYRRNYNDYLSDFNLNQQDDDYRPMDFSPNWDDDDDYRPMDFSPNWDDDDDDDDDYNDFQYNQYNNYNRRRRAAMEFSGKEFTKMLAAAP</sequence>
<gene>
    <name evidence="3" type="ORF">NBR_LOCUS13463</name>
</gene>
<keyword evidence="4" id="KW-1185">Reference proteome</keyword>
<name>A0A0N4YAN3_NIPBR</name>
<reference evidence="5" key="1">
    <citation type="submission" date="2017-02" db="UniProtKB">
        <authorList>
            <consortium name="WormBaseParasite"/>
        </authorList>
    </citation>
    <scope>IDENTIFICATION</scope>
</reference>
<dbReference type="EMBL" id="UYSL01021049">
    <property type="protein sequence ID" value="VDL77052.1"/>
    <property type="molecule type" value="Genomic_DNA"/>
</dbReference>
<dbReference type="Proteomes" id="UP000271162">
    <property type="component" value="Unassembled WGS sequence"/>
</dbReference>